<comment type="caution">
    <text evidence="1">The sequence shown here is derived from an EMBL/GenBank/DDBJ whole genome shotgun (WGS) entry which is preliminary data.</text>
</comment>
<reference evidence="1" key="1">
    <citation type="journal article" date="2015" name="Nature">
        <title>Complex archaea that bridge the gap between prokaryotes and eukaryotes.</title>
        <authorList>
            <person name="Spang A."/>
            <person name="Saw J.H."/>
            <person name="Jorgensen S.L."/>
            <person name="Zaremba-Niedzwiedzka K."/>
            <person name="Martijn J."/>
            <person name="Lind A.E."/>
            <person name="van Eijk R."/>
            <person name="Schleper C."/>
            <person name="Guy L."/>
            <person name="Ettema T.J."/>
        </authorList>
    </citation>
    <scope>NUCLEOTIDE SEQUENCE</scope>
</reference>
<protein>
    <submittedName>
        <fullName evidence="1">Uncharacterized protein</fullName>
    </submittedName>
</protein>
<feature type="non-terminal residue" evidence="1">
    <location>
        <position position="1"/>
    </location>
</feature>
<dbReference type="EMBL" id="LAZR01030087">
    <property type="protein sequence ID" value="KKL57666.1"/>
    <property type="molecule type" value="Genomic_DNA"/>
</dbReference>
<name>A0A0F9DV88_9ZZZZ</name>
<proteinExistence type="predicted"/>
<gene>
    <name evidence="1" type="ORF">LCGC14_2233130</name>
</gene>
<sequence length="609" mass="68179">IQDIIDSRSSNPDDIDGSYKLPSMDTSISQLVSKIAKDFNFYWFIDIIQDSVTNIHILKIRVIDRAFDVTPENFDMDALAALHTDRVISRTQGFETTTNDDVVLLLSGGVRQTLVEHSGNTIKPFWGWTLDSGKFIGDLPSQPLDSEPPIPASTAFAIDNSNLRQPFVPLDSPSFHMPGTSSTELFSTSIEQMKLAIANELEGQLTDRDLTNLKNYAKNYWGRKFYIPIPSGDWDTTPTNTWVDTIDAGWWEKDGTPGGIDIAVNREFFDKLITKDGRWVSFMKLPDLTSLEQSGVSLEWHGAMTKTNSVIYNDTELFMKVNITRVEHFWIIQTATPFVIQTSGGDFDRITNMDSAVLWSPESDFRLFYGPWSSADGIPLDQRQQGSTRVQTSKYLVPWIEGFPGITNAEGMTVLNKLARSKVSNFKPMKNHVNSGYLEVADLPAVNVGTRLGDGGVINKLSISFTVAGVKTRYTMGIINTITKEEANIDDRLDKLENMMTEMLRTEINEVKEPTLLPPDIDKIIPIPPGEDDDELTPEFPVDEEFFDVVIDKPEGGKGRIISRGLEGPFYNITRLNARELKEGFGAAMDLAFVAEWTGVRNLGERENS</sequence>
<evidence type="ECO:0000313" key="1">
    <source>
        <dbReference type="EMBL" id="KKL57666.1"/>
    </source>
</evidence>
<organism evidence="1">
    <name type="scientific">marine sediment metagenome</name>
    <dbReference type="NCBI Taxonomy" id="412755"/>
    <lineage>
        <taxon>unclassified sequences</taxon>
        <taxon>metagenomes</taxon>
        <taxon>ecological metagenomes</taxon>
    </lineage>
</organism>
<dbReference type="AlphaFoldDB" id="A0A0F9DV88"/>
<feature type="non-terminal residue" evidence="1">
    <location>
        <position position="609"/>
    </location>
</feature>
<accession>A0A0F9DV88</accession>